<dbReference type="AlphaFoldDB" id="A0AAN7L709"/>
<reference evidence="1 2" key="1">
    <citation type="journal article" date="2023" name="Hortic Res">
        <title>Pangenome of water caltrop reveals structural variations and asymmetric subgenome divergence after allopolyploidization.</title>
        <authorList>
            <person name="Zhang X."/>
            <person name="Chen Y."/>
            <person name="Wang L."/>
            <person name="Yuan Y."/>
            <person name="Fang M."/>
            <person name="Shi L."/>
            <person name="Lu R."/>
            <person name="Comes H.P."/>
            <person name="Ma Y."/>
            <person name="Chen Y."/>
            <person name="Huang G."/>
            <person name="Zhou Y."/>
            <person name="Zheng Z."/>
            <person name="Qiu Y."/>
        </authorList>
    </citation>
    <scope>NUCLEOTIDE SEQUENCE [LARGE SCALE GENOMIC DNA]</scope>
    <source>
        <strain evidence="1">F231</strain>
    </source>
</reference>
<evidence type="ECO:0008006" key="3">
    <source>
        <dbReference type="Google" id="ProtNLM"/>
    </source>
</evidence>
<protein>
    <recommendedName>
        <fullName evidence="3">C2 domain-containing protein</fullName>
    </recommendedName>
</protein>
<accession>A0AAN7L709</accession>
<dbReference type="PANTHER" id="PTHR46296">
    <property type="entry name" value="BNAA05G37250D PROTEIN"/>
    <property type="match status" value="1"/>
</dbReference>
<keyword evidence="2" id="KW-1185">Reference proteome</keyword>
<dbReference type="SUPFAM" id="SSF49562">
    <property type="entry name" value="C2 domain (Calcium/lipid-binding domain, CaLB)"/>
    <property type="match status" value="1"/>
</dbReference>
<gene>
    <name evidence="1" type="ORF">SAY86_006652</name>
</gene>
<evidence type="ECO:0000313" key="2">
    <source>
        <dbReference type="Proteomes" id="UP001346149"/>
    </source>
</evidence>
<dbReference type="InterPro" id="IPR044511">
    <property type="entry name" value="At1g03370/At5g50170-like"/>
</dbReference>
<evidence type="ECO:0000313" key="1">
    <source>
        <dbReference type="EMBL" id="KAK4779124.1"/>
    </source>
</evidence>
<dbReference type="InterPro" id="IPR035892">
    <property type="entry name" value="C2_domain_sf"/>
</dbReference>
<dbReference type="Proteomes" id="UP001346149">
    <property type="component" value="Unassembled WGS sequence"/>
</dbReference>
<proteinExistence type="predicted"/>
<dbReference type="PANTHER" id="PTHR46296:SF7">
    <property type="entry name" value="C2 DOMAIN-CONTAINING PROTEIN"/>
    <property type="match status" value="1"/>
</dbReference>
<sequence>MVSHFVKARLKKGGDGWILTIALIGGVNFASLNSNSTGLSDPYVVLACNGRTRTSSVKLQTCDLSGTVQYLYPIVVC</sequence>
<name>A0AAN7L709_TRANT</name>
<dbReference type="Gene3D" id="2.60.40.150">
    <property type="entry name" value="C2 domain"/>
    <property type="match status" value="1"/>
</dbReference>
<dbReference type="EMBL" id="JAXQNO010000017">
    <property type="protein sequence ID" value="KAK4779124.1"/>
    <property type="molecule type" value="Genomic_DNA"/>
</dbReference>
<organism evidence="1 2">
    <name type="scientific">Trapa natans</name>
    <name type="common">Water chestnut</name>
    <dbReference type="NCBI Taxonomy" id="22666"/>
    <lineage>
        <taxon>Eukaryota</taxon>
        <taxon>Viridiplantae</taxon>
        <taxon>Streptophyta</taxon>
        <taxon>Embryophyta</taxon>
        <taxon>Tracheophyta</taxon>
        <taxon>Spermatophyta</taxon>
        <taxon>Magnoliopsida</taxon>
        <taxon>eudicotyledons</taxon>
        <taxon>Gunneridae</taxon>
        <taxon>Pentapetalae</taxon>
        <taxon>rosids</taxon>
        <taxon>malvids</taxon>
        <taxon>Myrtales</taxon>
        <taxon>Lythraceae</taxon>
        <taxon>Trapa</taxon>
    </lineage>
</organism>
<comment type="caution">
    <text evidence="1">The sequence shown here is derived from an EMBL/GenBank/DDBJ whole genome shotgun (WGS) entry which is preliminary data.</text>
</comment>